<name>A0A853AD20_9ACTN</name>
<feature type="compositionally biased region" description="Gly residues" evidence="4">
    <location>
        <begin position="255"/>
        <end position="264"/>
    </location>
</feature>
<gene>
    <name evidence="6" type="ORF">FHU37_005261</name>
</gene>
<dbReference type="RefSeq" id="WP_179817086.1">
    <property type="nucleotide sequence ID" value="NZ_JACBZD010000002.1"/>
</dbReference>
<comment type="caution">
    <text evidence="6">The sequence shown here is derived from an EMBL/GenBank/DDBJ whole genome shotgun (WGS) entry which is preliminary data.</text>
</comment>
<dbReference type="PANTHER" id="PTHR43004:SF19">
    <property type="entry name" value="BINDING MONOOXYGENASE, PUTATIVE (JCVI)-RELATED"/>
    <property type="match status" value="1"/>
</dbReference>
<evidence type="ECO:0000256" key="4">
    <source>
        <dbReference type="SAM" id="MobiDB-lite"/>
    </source>
</evidence>
<protein>
    <submittedName>
        <fullName evidence="6">2-polyprenyl-6-methoxyphenol hydroxylase-like FAD-dependent oxidoreductase</fullName>
    </submittedName>
</protein>
<dbReference type="Proteomes" id="UP000567795">
    <property type="component" value="Unassembled WGS sequence"/>
</dbReference>
<keyword evidence="2" id="KW-0285">Flavoprotein</keyword>
<keyword evidence="7" id="KW-1185">Reference proteome</keyword>
<reference evidence="6 7" key="1">
    <citation type="submission" date="2020-07" db="EMBL/GenBank/DDBJ databases">
        <title>Sequencing the genomes of 1000 actinobacteria strains.</title>
        <authorList>
            <person name="Klenk H.-P."/>
        </authorList>
    </citation>
    <scope>NUCLEOTIDE SEQUENCE [LARGE SCALE GENOMIC DNA]</scope>
    <source>
        <strain evidence="6 7">DSM 42178</strain>
    </source>
</reference>
<dbReference type="InterPro" id="IPR050641">
    <property type="entry name" value="RIFMO-like"/>
</dbReference>
<comment type="cofactor">
    <cofactor evidence="1">
        <name>FAD</name>
        <dbReference type="ChEBI" id="CHEBI:57692"/>
    </cofactor>
</comment>
<feature type="domain" description="FAD-binding" evidence="5">
    <location>
        <begin position="5"/>
        <end position="197"/>
    </location>
</feature>
<feature type="region of interest" description="Disordered" evidence="4">
    <location>
        <begin position="252"/>
        <end position="281"/>
    </location>
</feature>
<dbReference type="GO" id="GO:0071949">
    <property type="term" value="F:FAD binding"/>
    <property type="evidence" value="ECO:0007669"/>
    <property type="project" value="InterPro"/>
</dbReference>
<dbReference type="PANTHER" id="PTHR43004">
    <property type="entry name" value="TRK SYSTEM POTASSIUM UPTAKE PROTEIN"/>
    <property type="match status" value="1"/>
</dbReference>
<keyword evidence="3" id="KW-0274">FAD</keyword>
<dbReference type="AlphaFoldDB" id="A0A853AD20"/>
<dbReference type="SUPFAM" id="SSF51905">
    <property type="entry name" value="FAD/NAD(P)-binding domain"/>
    <property type="match status" value="1"/>
</dbReference>
<dbReference type="GO" id="GO:0016709">
    <property type="term" value="F:oxidoreductase activity, acting on paired donors, with incorporation or reduction of molecular oxygen, NAD(P)H as one donor, and incorporation of one atom of oxygen"/>
    <property type="evidence" value="ECO:0007669"/>
    <property type="project" value="UniProtKB-ARBA"/>
</dbReference>
<sequence length="593" mass="61870">MTIDDTQVLIVGAGPTGLITACTLLAHGVSVRIVDRRPGPDDSPRATVLWSGAMECLLRVGVSEEVADAALPLAGASYWSRRKRVGEMRFGRLEGTAFPGPLCVPQPVTERALHARLTALGGRVEWQAEAIGVTVRGSGAEDGSVIVALRRSDRPVERATARWLIGADGIDSFVRGSVGIAFEGDDGDRELIVADGVVAGPVPLDEAQYHLTPAGILALLPLPDGGHRILADVPVGEGVEGAAAAGAGRTAEAGGAAGAGGAAAGPGAAEGPEEDARSAPPGEELVQRLLTERGPGRLRLRGAWWSHRLRVHGKVARTFRSGPVLLVGDAAHAHTPAGGQGINTGLQDGFDLGWKLAAVLRGCDPALLDSYESERRSAAVQALRHAEQQARAWQLKNPITRAVRDAAMQSFSRTGILERQMLPQLAQLELDHSGSPAVADLQGAWVLPRAVRLGWRVPDTGLIPLHGTKATSLHRYLSAGRHALLAVGEDAAGGLAARAAEALRGRGVEDLVDVLWIRPEGTTSADEEDTGAEVGCDIAVVNGTPAESEVYQGGPWLVYVRPDGVVAGRASVAGVLGLLERLPSRHGLVRIAC</sequence>
<dbReference type="InterPro" id="IPR002938">
    <property type="entry name" value="FAD-bd"/>
</dbReference>
<dbReference type="Pfam" id="PF01494">
    <property type="entry name" value="FAD_binding_3"/>
    <property type="match status" value="2"/>
</dbReference>
<evidence type="ECO:0000259" key="5">
    <source>
        <dbReference type="Pfam" id="PF01494"/>
    </source>
</evidence>
<dbReference type="Gene3D" id="3.30.70.2450">
    <property type="match status" value="2"/>
</dbReference>
<dbReference type="EMBL" id="JACBZD010000002">
    <property type="protein sequence ID" value="NYI08232.1"/>
    <property type="molecule type" value="Genomic_DNA"/>
</dbReference>
<evidence type="ECO:0000256" key="2">
    <source>
        <dbReference type="ARBA" id="ARBA00022630"/>
    </source>
</evidence>
<accession>A0A853AD20</accession>
<evidence type="ECO:0000256" key="1">
    <source>
        <dbReference type="ARBA" id="ARBA00001974"/>
    </source>
</evidence>
<dbReference type="Gene3D" id="3.50.50.60">
    <property type="entry name" value="FAD/NAD(P)-binding domain"/>
    <property type="match status" value="2"/>
</dbReference>
<proteinExistence type="predicted"/>
<evidence type="ECO:0000313" key="7">
    <source>
        <dbReference type="Proteomes" id="UP000567795"/>
    </source>
</evidence>
<organism evidence="6 7">
    <name type="scientific">Allostreptomyces psammosilenae</name>
    <dbReference type="NCBI Taxonomy" id="1892865"/>
    <lineage>
        <taxon>Bacteria</taxon>
        <taxon>Bacillati</taxon>
        <taxon>Actinomycetota</taxon>
        <taxon>Actinomycetes</taxon>
        <taxon>Kitasatosporales</taxon>
        <taxon>Streptomycetaceae</taxon>
        <taxon>Allostreptomyces</taxon>
    </lineage>
</organism>
<feature type="domain" description="FAD-binding" evidence="5">
    <location>
        <begin position="280"/>
        <end position="385"/>
    </location>
</feature>
<dbReference type="InterPro" id="IPR036188">
    <property type="entry name" value="FAD/NAD-bd_sf"/>
</dbReference>
<evidence type="ECO:0000313" key="6">
    <source>
        <dbReference type="EMBL" id="NYI08232.1"/>
    </source>
</evidence>
<evidence type="ECO:0000256" key="3">
    <source>
        <dbReference type="ARBA" id="ARBA00022827"/>
    </source>
</evidence>
<dbReference type="PRINTS" id="PR00420">
    <property type="entry name" value="RNGMNOXGNASE"/>
</dbReference>